<dbReference type="InterPro" id="IPR010432">
    <property type="entry name" value="RDD"/>
</dbReference>
<keyword evidence="4 5" id="KW-0472">Membrane</keyword>
<evidence type="ECO:0000256" key="3">
    <source>
        <dbReference type="ARBA" id="ARBA00022989"/>
    </source>
</evidence>
<proteinExistence type="predicted"/>
<comment type="caution">
    <text evidence="7">The sequence shown here is derived from an EMBL/GenBank/DDBJ whole genome shotgun (WGS) entry which is preliminary data.</text>
</comment>
<feature type="domain" description="RDD" evidence="6">
    <location>
        <begin position="28"/>
        <end position="183"/>
    </location>
</feature>
<dbReference type="Pfam" id="PF06271">
    <property type="entry name" value="RDD"/>
    <property type="match status" value="1"/>
</dbReference>
<reference evidence="7 8" key="1">
    <citation type="journal article" date="2018" name="Nat. Biotechnol.">
        <title>A standardized bacterial taxonomy based on genome phylogeny substantially revises the tree of life.</title>
        <authorList>
            <person name="Parks D.H."/>
            <person name="Chuvochina M."/>
            <person name="Waite D.W."/>
            <person name="Rinke C."/>
            <person name="Skarshewski A."/>
            <person name="Chaumeil P.A."/>
            <person name="Hugenholtz P."/>
        </authorList>
    </citation>
    <scope>NUCLEOTIDE SEQUENCE [LARGE SCALE GENOMIC DNA]</scope>
    <source>
        <strain evidence="7">UBA11247</strain>
    </source>
</reference>
<dbReference type="EMBL" id="DQID01000277">
    <property type="protein sequence ID" value="HCT15239.1"/>
    <property type="molecule type" value="Genomic_DNA"/>
</dbReference>
<keyword evidence="2 5" id="KW-0812">Transmembrane</keyword>
<feature type="transmembrane region" description="Helical" evidence="5">
    <location>
        <begin position="32"/>
        <end position="55"/>
    </location>
</feature>
<dbReference type="AlphaFoldDB" id="A0A3D4T132"/>
<evidence type="ECO:0000259" key="6">
    <source>
        <dbReference type="Pfam" id="PF06271"/>
    </source>
</evidence>
<organism evidence="7 8">
    <name type="scientific">Corynebacterium nuruki</name>
    <dbReference type="NCBI Taxonomy" id="1032851"/>
    <lineage>
        <taxon>Bacteria</taxon>
        <taxon>Bacillati</taxon>
        <taxon>Actinomycetota</taxon>
        <taxon>Actinomycetes</taxon>
        <taxon>Mycobacteriales</taxon>
        <taxon>Corynebacteriaceae</taxon>
        <taxon>Corynebacterium</taxon>
    </lineage>
</organism>
<evidence type="ECO:0000313" key="7">
    <source>
        <dbReference type="EMBL" id="HCT15239.1"/>
    </source>
</evidence>
<sequence length="192" mass="20357">MNGTTSPPRPRTPRRRTTMRLPRLHRLAGRRVTAYGLDCAGYLALAVATVPAGLLLRRQRTFIERDLLVVSAVLPLAATGWATRVESGPASATGGKRRQQLVVRDHRTGCPPSTGATLLRNTVKILVPWQLGHIATITGITGGFDRNRPLTLVTTVASYGLIAAALATVALGDGRALHDRVAGTVVVEAASS</sequence>
<name>A0A3D4T132_9CORY</name>
<dbReference type="GO" id="GO:0016020">
    <property type="term" value="C:membrane"/>
    <property type="evidence" value="ECO:0007669"/>
    <property type="project" value="UniProtKB-SubCell"/>
</dbReference>
<evidence type="ECO:0000256" key="2">
    <source>
        <dbReference type="ARBA" id="ARBA00022692"/>
    </source>
</evidence>
<evidence type="ECO:0000256" key="4">
    <source>
        <dbReference type="ARBA" id="ARBA00023136"/>
    </source>
</evidence>
<accession>A0A3D4T132</accession>
<dbReference type="Proteomes" id="UP000261739">
    <property type="component" value="Unassembled WGS sequence"/>
</dbReference>
<evidence type="ECO:0000313" key="8">
    <source>
        <dbReference type="Proteomes" id="UP000261739"/>
    </source>
</evidence>
<evidence type="ECO:0000256" key="5">
    <source>
        <dbReference type="SAM" id="Phobius"/>
    </source>
</evidence>
<gene>
    <name evidence="7" type="ORF">DIW82_10770</name>
</gene>
<feature type="transmembrane region" description="Helical" evidence="5">
    <location>
        <begin position="150"/>
        <end position="171"/>
    </location>
</feature>
<dbReference type="STRING" id="863239.GCA_000213935_00802"/>
<comment type="subcellular location">
    <subcellularLocation>
        <location evidence="1">Membrane</location>
        <topology evidence="1">Multi-pass membrane protein</topology>
    </subcellularLocation>
</comment>
<protein>
    <recommendedName>
        <fullName evidence="6">RDD domain-containing protein</fullName>
    </recommendedName>
</protein>
<keyword evidence="3 5" id="KW-1133">Transmembrane helix</keyword>
<evidence type="ECO:0000256" key="1">
    <source>
        <dbReference type="ARBA" id="ARBA00004141"/>
    </source>
</evidence>